<evidence type="ECO:0000259" key="11">
    <source>
        <dbReference type="PROSITE" id="PS50850"/>
    </source>
</evidence>
<accession>A0A1E1L2X3</accession>
<comment type="subcellular location">
    <subcellularLocation>
        <location evidence="1">Membrane</location>
        <topology evidence="1">Multi-pass membrane protein</topology>
    </subcellularLocation>
</comment>
<dbReference type="PANTHER" id="PTHR48022:SF34">
    <property type="entry name" value="MAJOR FACILITATOR SUPERFAMILY (MFS) PROFILE DOMAIN-CONTAINING PROTEIN-RELATED"/>
    <property type="match status" value="1"/>
</dbReference>
<evidence type="ECO:0000256" key="2">
    <source>
        <dbReference type="ARBA" id="ARBA00010992"/>
    </source>
</evidence>
<dbReference type="GO" id="GO:0005351">
    <property type="term" value="F:carbohydrate:proton symporter activity"/>
    <property type="evidence" value="ECO:0007669"/>
    <property type="project" value="TreeGrafter"/>
</dbReference>
<evidence type="ECO:0000256" key="4">
    <source>
        <dbReference type="ARBA" id="ARBA00022692"/>
    </source>
</evidence>
<feature type="transmembrane region" description="Helical" evidence="10">
    <location>
        <begin position="327"/>
        <end position="346"/>
    </location>
</feature>
<feature type="transmembrane region" description="Helical" evidence="10">
    <location>
        <begin position="456"/>
        <end position="477"/>
    </location>
</feature>
<feature type="transmembrane region" description="Helical" evidence="10">
    <location>
        <begin position="70"/>
        <end position="90"/>
    </location>
</feature>
<dbReference type="PANTHER" id="PTHR48022">
    <property type="entry name" value="PLASTIDIC GLUCOSE TRANSPORTER 4"/>
    <property type="match status" value="1"/>
</dbReference>
<evidence type="ECO:0000256" key="1">
    <source>
        <dbReference type="ARBA" id="ARBA00004141"/>
    </source>
</evidence>
<dbReference type="Proteomes" id="UP000178912">
    <property type="component" value="Unassembled WGS sequence"/>
</dbReference>
<comment type="similarity">
    <text evidence="2 9">Belongs to the major facilitator superfamily. Sugar transporter (TC 2.A.1.1) family.</text>
</comment>
<feature type="transmembrane region" description="Helical" evidence="10">
    <location>
        <begin position="198"/>
        <end position="215"/>
    </location>
</feature>
<feature type="transmembrane region" description="Helical" evidence="10">
    <location>
        <begin position="286"/>
        <end position="307"/>
    </location>
</feature>
<dbReference type="InterPro" id="IPR050360">
    <property type="entry name" value="MFS_Sugar_Transporters"/>
</dbReference>
<dbReference type="FunFam" id="1.20.1250.20:FF:000026">
    <property type="entry name" value="MFS quinate transporter QutD"/>
    <property type="match status" value="1"/>
</dbReference>
<dbReference type="InterPro" id="IPR005829">
    <property type="entry name" value="Sugar_transporter_CS"/>
</dbReference>
<evidence type="ECO:0000256" key="9">
    <source>
        <dbReference type="RuleBase" id="RU003346"/>
    </source>
</evidence>
<dbReference type="NCBIfam" id="TIGR00879">
    <property type="entry name" value="SP"/>
    <property type="match status" value="1"/>
</dbReference>
<dbReference type="AlphaFoldDB" id="A0A1E1L2X3"/>
<dbReference type="InterPro" id="IPR003663">
    <property type="entry name" value="Sugar/inositol_transpt"/>
</dbReference>
<feature type="domain" description="Major facilitator superfamily (MFS) profile" evidence="11">
    <location>
        <begin position="26"/>
        <end position="481"/>
    </location>
</feature>
<keyword evidence="5" id="KW-0672">Quinate metabolism</keyword>
<sequence length="520" mass="56732">MKAAFKSSDLTVPAPKEIYNWRVYILAIVSSMGAFMFGYDLAFIGTSITLKPFLDDFGLEHASVKESDAFAANIVSLLQAGCFFGSLLAAPLGDKLGRRITLMITGAVFVAGSLMQTLSFGNTAAMFVGRAIGGLGVGAASMLVPLYVAEISPPSIRGRLVGIYEMGVQIGTCIGFWINYGVKLHVAPTSVQWRVPFAVQLIPGGLLVIGMFFLPESPRWTARFKGRKEAVTALAKLRNLPEDHEFVTEEIYRVVDQIDQERLATHGKGLIAEFKELTMPGNRNRITIGCVIFVFMQMAGSNAINYYSPRIFKSIGLTGANTGLISTGVYGIVRLIAITITMYWIVDRFGRTKLLIVGSALACIAMFSIGGIVKHNPITANPKPEISASGYGAAVMVYIFAVAFCISWAGIPWIYCSEIFPLRIRSICVAICTAVHWLMNFVIARSVPYMLTNIGYGTYFVFGTCMALAVPFVYFFVPETKGLSLEDMDALFGVPGADRHLFPRVDEDVEKAAVVVEHKE</sequence>
<name>A0A1E1L2X3_9HELO</name>
<dbReference type="SUPFAM" id="SSF103473">
    <property type="entry name" value="MFS general substrate transporter"/>
    <property type="match status" value="1"/>
</dbReference>
<dbReference type="PRINTS" id="PR00171">
    <property type="entry name" value="SUGRTRNSPORT"/>
</dbReference>
<reference evidence="13" key="1">
    <citation type="submission" date="2016-03" db="EMBL/GenBank/DDBJ databases">
        <authorList>
            <person name="Guldener U."/>
        </authorList>
    </citation>
    <scope>NUCLEOTIDE SEQUENCE [LARGE SCALE GENOMIC DNA]</scope>
    <source>
        <strain evidence="13">04CH-RAC-A.6.1</strain>
    </source>
</reference>
<protein>
    <recommendedName>
        <fullName evidence="8">Quinate transporter</fullName>
    </recommendedName>
</protein>
<evidence type="ECO:0000256" key="5">
    <source>
        <dbReference type="ARBA" id="ARBA00022911"/>
    </source>
</evidence>
<feature type="transmembrane region" description="Helical" evidence="10">
    <location>
        <begin position="427"/>
        <end position="444"/>
    </location>
</feature>
<keyword evidence="3 9" id="KW-0813">Transport</keyword>
<proteinExistence type="inferred from homology"/>
<dbReference type="PROSITE" id="PS50850">
    <property type="entry name" value="MFS"/>
    <property type="match status" value="1"/>
</dbReference>
<evidence type="ECO:0000256" key="10">
    <source>
        <dbReference type="SAM" id="Phobius"/>
    </source>
</evidence>
<dbReference type="GO" id="GO:0016020">
    <property type="term" value="C:membrane"/>
    <property type="evidence" value="ECO:0007669"/>
    <property type="project" value="UniProtKB-SubCell"/>
</dbReference>
<dbReference type="PROSITE" id="PS00217">
    <property type="entry name" value="SUGAR_TRANSPORT_2"/>
    <property type="match status" value="1"/>
</dbReference>
<dbReference type="Pfam" id="PF00083">
    <property type="entry name" value="Sugar_tr"/>
    <property type="match status" value="1"/>
</dbReference>
<evidence type="ECO:0000256" key="8">
    <source>
        <dbReference type="ARBA" id="ARBA00043213"/>
    </source>
</evidence>
<feature type="transmembrane region" description="Helical" evidence="10">
    <location>
        <begin position="393"/>
        <end position="415"/>
    </location>
</feature>
<dbReference type="InterPro" id="IPR036259">
    <property type="entry name" value="MFS_trans_sf"/>
</dbReference>
<evidence type="ECO:0000256" key="7">
    <source>
        <dbReference type="ARBA" id="ARBA00023136"/>
    </source>
</evidence>
<evidence type="ECO:0000256" key="6">
    <source>
        <dbReference type="ARBA" id="ARBA00022989"/>
    </source>
</evidence>
<dbReference type="InterPro" id="IPR005828">
    <property type="entry name" value="MFS_sugar_transport-like"/>
</dbReference>
<evidence type="ECO:0000313" key="12">
    <source>
        <dbReference type="EMBL" id="CZT04866.1"/>
    </source>
</evidence>
<evidence type="ECO:0000313" key="13">
    <source>
        <dbReference type="Proteomes" id="UP000178912"/>
    </source>
</evidence>
<keyword evidence="6 10" id="KW-1133">Transmembrane helix</keyword>
<gene>
    <name evidence="12" type="ORF">RAG0_11166</name>
</gene>
<organism evidence="12 13">
    <name type="scientific">Rhynchosporium agropyri</name>
    <dbReference type="NCBI Taxonomy" id="914238"/>
    <lineage>
        <taxon>Eukaryota</taxon>
        <taxon>Fungi</taxon>
        <taxon>Dikarya</taxon>
        <taxon>Ascomycota</taxon>
        <taxon>Pezizomycotina</taxon>
        <taxon>Leotiomycetes</taxon>
        <taxon>Helotiales</taxon>
        <taxon>Ploettnerulaceae</taxon>
        <taxon>Rhynchosporium</taxon>
    </lineage>
</organism>
<feature type="transmembrane region" description="Helical" evidence="10">
    <location>
        <begin position="160"/>
        <end position="178"/>
    </location>
</feature>
<evidence type="ECO:0000256" key="3">
    <source>
        <dbReference type="ARBA" id="ARBA00022448"/>
    </source>
</evidence>
<dbReference type="InterPro" id="IPR020846">
    <property type="entry name" value="MFS_dom"/>
</dbReference>
<dbReference type="Gene3D" id="1.20.1250.20">
    <property type="entry name" value="MFS general substrate transporter like domains"/>
    <property type="match status" value="1"/>
</dbReference>
<dbReference type="OrthoDB" id="508119at2759"/>
<dbReference type="EMBL" id="FJUX01000071">
    <property type="protein sequence ID" value="CZT04866.1"/>
    <property type="molecule type" value="Genomic_DNA"/>
</dbReference>
<feature type="transmembrane region" description="Helical" evidence="10">
    <location>
        <begin position="21"/>
        <end position="50"/>
    </location>
</feature>
<keyword evidence="7 10" id="KW-0472">Membrane</keyword>
<feature type="transmembrane region" description="Helical" evidence="10">
    <location>
        <begin position="353"/>
        <end position="373"/>
    </location>
</feature>
<feature type="transmembrane region" description="Helical" evidence="10">
    <location>
        <begin position="127"/>
        <end position="148"/>
    </location>
</feature>
<feature type="transmembrane region" description="Helical" evidence="10">
    <location>
        <begin position="102"/>
        <end position="121"/>
    </location>
</feature>
<keyword evidence="13" id="KW-1185">Reference proteome</keyword>
<keyword evidence="4 10" id="KW-0812">Transmembrane</keyword>